<accession>A0A427A0S9</accession>
<proteinExistence type="predicted"/>
<organism evidence="1 2">
    <name type="scientific">Ensete ventricosum</name>
    <name type="common">Abyssinian banana</name>
    <name type="synonym">Musa ensete</name>
    <dbReference type="NCBI Taxonomy" id="4639"/>
    <lineage>
        <taxon>Eukaryota</taxon>
        <taxon>Viridiplantae</taxon>
        <taxon>Streptophyta</taxon>
        <taxon>Embryophyta</taxon>
        <taxon>Tracheophyta</taxon>
        <taxon>Spermatophyta</taxon>
        <taxon>Magnoliopsida</taxon>
        <taxon>Liliopsida</taxon>
        <taxon>Zingiberales</taxon>
        <taxon>Musaceae</taxon>
        <taxon>Ensete</taxon>
    </lineage>
</organism>
<evidence type="ECO:0000313" key="2">
    <source>
        <dbReference type="Proteomes" id="UP000287651"/>
    </source>
</evidence>
<dbReference type="Proteomes" id="UP000287651">
    <property type="component" value="Unassembled WGS sequence"/>
</dbReference>
<dbReference type="EMBL" id="AMZH03004220">
    <property type="protein sequence ID" value="RRT69814.1"/>
    <property type="molecule type" value="Genomic_DNA"/>
</dbReference>
<protein>
    <submittedName>
        <fullName evidence="1">Uncharacterized protein</fullName>
    </submittedName>
</protein>
<gene>
    <name evidence="1" type="ORF">B296_00036963</name>
</gene>
<name>A0A427A0S9_ENSVE</name>
<evidence type="ECO:0000313" key="1">
    <source>
        <dbReference type="EMBL" id="RRT69814.1"/>
    </source>
</evidence>
<reference evidence="1 2" key="1">
    <citation type="journal article" date="2014" name="Agronomy (Basel)">
        <title>A Draft Genome Sequence for Ensete ventricosum, the Drought-Tolerant Tree Against Hunger.</title>
        <authorList>
            <person name="Harrison J."/>
            <person name="Moore K.A."/>
            <person name="Paszkiewicz K."/>
            <person name="Jones T."/>
            <person name="Grant M."/>
            <person name="Ambacheew D."/>
            <person name="Muzemil S."/>
            <person name="Studholme D.J."/>
        </authorList>
    </citation>
    <scope>NUCLEOTIDE SEQUENCE [LARGE SCALE GENOMIC DNA]</scope>
</reference>
<dbReference type="AlphaFoldDB" id="A0A427A0S9"/>
<sequence length="107" mass="12291">MLYGVFGVLCQLVDSGLNLVDPRFSFLLRALYPKKPSLALVEFLQARFKNIEASFHHYKPLLMAPFPGWNYRLRLLRSLRIPNFTLVLFADALLMSGSNSLRANLYL</sequence>
<comment type="caution">
    <text evidence="1">The sequence shown here is derived from an EMBL/GenBank/DDBJ whole genome shotgun (WGS) entry which is preliminary data.</text>
</comment>